<sequence>MSPPHRSLAKAVQEAVQKSYVEVGNAVVTTNQAVAQVDGSAIFAGTQIKHDGSCFYNKTTTA</sequence>
<evidence type="ECO:0000313" key="2">
    <source>
        <dbReference type="Proteomes" id="UP000316621"/>
    </source>
</evidence>
<evidence type="ECO:0000313" key="1">
    <source>
        <dbReference type="EMBL" id="RZC71794.1"/>
    </source>
</evidence>
<gene>
    <name evidence="1" type="ORF">C5167_035047</name>
</gene>
<name>A0A4Y7KEJ1_PAPSO</name>
<dbReference type="Gramene" id="RZC71794">
    <property type="protein sequence ID" value="RZC71794"/>
    <property type="gene ID" value="C5167_035047"/>
</dbReference>
<keyword evidence="2" id="KW-1185">Reference proteome</keyword>
<reference evidence="1 2" key="1">
    <citation type="journal article" date="2018" name="Science">
        <title>The opium poppy genome and morphinan production.</title>
        <authorList>
            <person name="Guo L."/>
            <person name="Winzer T."/>
            <person name="Yang X."/>
            <person name="Li Y."/>
            <person name="Ning Z."/>
            <person name="He Z."/>
            <person name="Teodor R."/>
            <person name="Lu Y."/>
            <person name="Bowser T.A."/>
            <person name="Graham I.A."/>
            <person name="Ye K."/>
        </authorList>
    </citation>
    <scope>NUCLEOTIDE SEQUENCE [LARGE SCALE GENOMIC DNA]</scope>
    <source>
        <strain evidence="2">cv. HN1</strain>
        <tissue evidence="1">Leaves</tissue>
    </source>
</reference>
<dbReference type="EMBL" id="CM010721">
    <property type="protein sequence ID" value="RZC71794.1"/>
    <property type="molecule type" value="Genomic_DNA"/>
</dbReference>
<organism evidence="1 2">
    <name type="scientific">Papaver somniferum</name>
    <name type="common">Opium poppy</name>
    <dbReference type="NCBI Taxonomy" id="3469"/>
    <lineage>
        <taxon>Eukaryota</taxon>
        <taxon>Viridiplantae</taxon>
        <taxon>Streptophyta</taxon>
        <taxon>Embryophyta</taxon>
        <taxon>Tracheophyta</taxon>
        <taxon>Spermatophyta</taxon>
        <taxon>Magnoliopsida</taxon>
        <taxon>Ranunculales</taxon>
        <taxon>Papaveraceae</taxon>
        <taxon>Papaveroideae</taxon>
        <taxon>Papaver</taxon>
    </lineage>
</organism>
<dbReference type="AlphaFoldDB" id="A0A4Y7KEJ1"/>
<proteinExistence type="predicted"/>
<dbReference type="Proteomes" id="UP000316621">
    <property type="component" value="Chromosome 7"/>
</dbReference>
<accession>A0A4Y7KEJ1</accession>
<protein>
    <submittedName>
        <fullName evidence="1">Uncharacterized protein</fullName>
    </submittedName>
</protein>